<gene>
    <name evidence="3" type="ORF">HELGO_WM21131</name>
</gene>
<protein>
    <submittedName>
        <fullName evidence="3">SENSORY TRANSDUCTION HISTIDINE KINASE</fullName>
    </submittedName>
</protein>
<dbReference type="EMBL" id="CACVAR010000305">
    <property type="protein sequence ID" value="CAA6819734.1"/>
    <property type="molecule type" value="Genomic_DNA"/>
</dbReference>
<dbReference type="PROSITE" id="PS50894">
    <property type="entry name" value="HPT"/>
    <property type="match status" value="1"/>
</dbReference>
<evidence type="ECO:0000313" key="3">
    <source>
        <dbReference type="EMBL" id="CAA6819734.1"/>
    </source>
</evidence>
<reference evidence="3" key="1">
    <citation type="submission" date="2020-01" db="EMBL/GenBank/DDBJ databases">
        <authorList>
            <person name="Meier V. D."/>
            <person name="Meier V D."/>
        </authorList>
    </citation>
    <scope>NUCLEOTIDE SEQUENCE</scope>
    <source>
        <strain evidence="3">HLG_WM_MAG_03</strain>
    </source>
</reference>
<accession>A0A6S6TK48</accession>
<dbReference type="GO" id="GO:0004672">
    <property type="term" value="F:protein kinase activity"/>
    <property type="evidence" value="ECO:0007669"/>
    <property type="project" value="UniProtKB-ARBA"/>
</dbReference>
<dbReference type="InterPro" id="IPR011006">
    <property type="entry name" value="CheY-like_superfamily"/>
</dbReference>
<dbReference type="Gene3D" id="1.20.120.160">
    <property type="entry name" value="HPT domain"/>
    <property type="match status" value="1"/>
</dbReference>
<feature type="modified residue" description="Phosphohistidine" evidence="1">
    <location>
        <position position="58"/>
    </location>
</feature>
<feature type="domain" description="HPt" evidence="2">
    <location>
        <begin position="18"/>
        <end position="120"/>
    </location>
</feature>
<dbReference type="SUPFAM" id="SSF47226">
    <property type="entry name" value="Histidine-containing phosphotransfer domain, HPT domain"/>
    <property type="match status" value="1"/>
</dbReference>
<keyword evidence="3" id="KW-0418">Kinase</keyword>
<dbReference type="AlphaFoldDB" id="A0A6S6TK48"/>
<dbReference type="InterPro" id="IPR008207">
    <property type="entry name" value="Sig_transdc_His_kin_Hpt_dom"/>
</dbReference>
<dbReference type="InterPro" id="IPR036641">
    <property type="entry name" value="HPT_dom_sf"/>
</dbReference>
<keyword evidence="1" id="KW-0597">Phosphoprotein</keyword>
<sequence>MDDTIELPNSEYIDTNLGLKYLNGNKALYLKVLNSFLTRYQNLDITLLNENEVKSTMHTIKGLSSTLGMEQLSTIAKALHDTQTEELTIKFSATLKLIMTDLNKSQKKSILIVDKNYNDIDTMVSTLENQHDLIIGITIEDAQQSLSEEKIDLVLLSTELSNLEIIDTLKQKDISFISLQKPLNMPIITEKIKNI</sequence>
<name>A0A6S6TK48_9BACT</name>
<dbReference type="GO" id="GO:0000160">
    <property type="term" value="P:phosphorelay signal transduction system"/>
    <property type="evidence" value="ECO:0007669"/>
    <property type="project" value="InterPro"/>
</dbReference>
<evidence type="ECO:0000259" key="2">
    <source>
        <dbReference type="PROSITE" id="PS50894"/>
    </source>
</evidence>
<organism evidence="3">
    <name type="scientific">uncultured Sulfurovum sp</name>
    <dbReference type="NCBI Taxonomy" id="269237"/>
    <lineage>
        <taxon>Bacteria</taxon>
        <taxon>Pseudomonadati</taxon>
        <taxon>Campylobacterota</taxon>
        <taxon>Epsilonproteobacteria</taxon>
        <taxon>Campylobacterales</taxon>
        <taxon>Sulfurovaceae</taxon>
        <taxon>Sulfurovum</taxon>
        <taxon>environmental samples</taxon>
    </lineage>
</organism>
<evidence type="ECO:0000256" key="1">
    <source>
        <dbReference type="PROSITE-ProRule" id="PRU00110"/>
    </source>
</evidence>
<dbReference type="Pfam" id="PF01627">
    <property type="entry name" value="Hpt"/>
    <property type="match status" value="1"/>
</dbReference>
<proteinExistence type="predicted"/>
<dbReference type="SUPFAM" id="SSF52172">
    <property type="entry name" value="CheY-like"/>
    <property type="match status" value="1"/>
</dbReference>
<keyword evidence="3" id="KW-0808">Transferase</keyword>